<organism evidence="2 3">
    <name type="scientific">Nonomuraea rosea</name>
    <dbReference type="NCBI Taxonomy" id="638574"/>
    <lineage>
        <taxon>Bacteria</taxon>
        <taxon>Bacillati</taxon>
        <taxon>Actinomycetota</taxon>
        <taxon>Actinomycetes</taxon>
        <taxon>Streptosporangiales</taxon>
        <taxon>Streptosporangiaceae</taxon>
        <taxon>Nonomuraea</taxon>
    </lineage>
</organism>
<gene>
    <name evidence="2" type="ORF">GCM10022419_083430</name>
</gene>
<evidence type="ECO:0000256" key="1">
    <source>
        <dbReference type="SAM" id="Phobius"/>
    </source>
</evidence>
<dbReference type="SUPFAM" id="SSF141571">
    <property type="entry name" value="Pentapeptide repeat-like"/>
    <property type="match status" value="1"/>
</dbReference>
<feature type="transmembrane region" description="Helical" evidence="1">
    <location>
        <begin position="115"/>
        <end position="134"/>
    </location>
</feature>
<dbReference type="Proteomes" id="UP001500630">
    <property type="component" value="Unassembled WGS sequence"/>
</dbReference>
<feature type="transmembrane region" description="Helical" evidence="1">
    <location>
        <begin position="61"/>
        <end position="79"/>
    </location>
</feature>
<dbReference type="PANTHER" id="PTHR14136:SF17">
    <property type="entry name" value="BTB_POZ DOMAIN-CONTAINING PROTEIN KCTD9"/>
    <property type="match status" value="1"/>
</dbReference>
<accession>A0ABP6YQV6</accession>
<feature type="transmembrane region" description="Helical" evidence="1">
    <location>
        <begin position="14"/>
        <end position="41"/>
    </location>
</feature>
<dbReference type="EMBL" id="BAABDQ010000024">
    <property type="protein sequence ID" value="GAA3588423.1"/>
    <property type="molecule type" value="Genomic_DNA"/>
</dbReference>
<dbReference type="Pfam" id="PF00805">
    <property type="entry name" value="Pentapeptide"/>
    <property type="match status" value="2"/>
</dbReference>
<dbReference type="Gene3D" id="2.160.20.80">
    <property type="entry name" value="E3 ubiquitin-protein ligase SopA"/>
    <property type="match status" value="2"/>
</dbReference>
<reference evidence="3" key="1">
    <citation type="journal article" date="2019" name="Int. J. Syst. Evol. Microbiol.">
        <title>The Global Catalogue of Microorganisms (GCM) 10K type strain sequencing project: providing services to taxonomists for standard genome sequencing and annotation.</title>
        <authorList>
            <consortium name="The Broad Institute Genomics Platform"/>
            <consortium name="The Broad Institute Genome Sequencing Center for Infectious Disease"/>
            <person name="Wu L."/>
            <person name="Ma J."/>
        </authorList>
    </citation>
    <scope>NUCLEOTIDE SEQUENCE [LARGE SCALE GENOMIC DNA]</scope>
    <source>
        <strain evidence="3">JCM 17326</strain>
    </source>
</reference>
<comment type="caution">
    <text evidence="2">The sequence shown here is derived from an EMBL/GenBank/DDBJ whole genome shotgun (WGS) entry which is preliminary data.</text>
</comment>
<evidence type="ECO:0000313" key="2">
    <source>
        <dbReference type="EMBL" id="GAA3588423.1"/>
    </source>
</evidence>
<dbReference type="PANTHER" id="PTHR14136">
    <property type="entry name" value="BTB_POZ DOMAIN-CONTAINING PROTEIN KCTD9"/>
    <property type="match status" value="1"/>
</dbReference>
<protein>
    <recommendedName>
        <fullName evidence="4">Pentapeptide repeat-containing protein</fullName>
    </recommendedName>
</protein>
<evidence type="ECO:0000313" key="3">
    <source>
        <dbReference type="Proteomes" id="UP001500630"/>
    </source>
</evidence>
<keyword evidence="1" id="KW-1133">Transmembrane helix</keyword>
<name>A0ABP6YQV6_9ACTN</name>
<dbReference type="InterPro" id="IPR051082">
    <property type="entry name" value="Pentapeptide-BTB/POZ_domain"/>
</dbReference>
<evidence type="ECO:0008006" key="4">
    <source>
        <dbReference type="Google" id="ProtNLM"/>
    </source>
</evidence>
<proteinExistence type="predicted"/>
<keyword evidence="1" id="KW-0812">Transmembrane</keyword>
<sequence>MVTVTTRQARLRRILIWSIGAVVLTVIATVTFSLLAGPAWWRPVLEWLPAYLVPPYSTADLPPLALTALAAAALVVAAGRRVASRLRTRPGPDEIEAGPPEESAGSGRRMLLQRMGTWGLVLGLVLAAGGLAYITGSMEAPREEPVVTTYTQAVERLGSAKIEVRMDAIHTLRRLAQDSQRDRVTTVDVMATYVREHESMSKARSLGQPATDVQMALTVLGSVYDAANTELGHDWVCVCDLARIRVPGADLSGLNLGTAVLTRADLRGARLSGANLDHADLSGADLHGAYLNSTDLSYAVLFTADLGGAHLNGADLSGADLFEANLRKADLSSADLSGVDLFNADLRGADLRGADLRGANLSGADLRGADLRKAILRGADLKGANLTGADLTGADLKGAKTGGETR</sequence>
<keyword evidence="3" id="KW-1185">Reference proteome</keyword>
<dbReference type="InterPro" id="IPR001646">
    <property type="entry name" value="5peptide_repeat"/>
</dbReference>
<keyword evidence="1" id="KW-0472">Membrane</keyword>